<protein>
    <submittedName>
        <fullName evidence="1">Uncharacterized protein</fullName>
    </submittedName>
</protein>
<evidence type="ECO:0000313" key="2">
    <source>
        <dbReference type="Proteomes" id="UP000246740"/>
    </source>
</evidence>
<dbReference type="EMBL" id="KZ819191">
    <property type="protein sequence ID" value="PWZ01242.1"/>
    <property type="molecule type" value="Genomic_DNA"/>
</dbReference>
<gene>
    <name evidence="1" type="ORF">BCV70DRAFT_205816</name>
</gene>
<dbReference type="AlphaFoldDB" id="A0A317XT11"/>
<proteinExistence type="predicted"/>
<keyword evidence="2" id="KW-1185">Reference proteome</keyword>
<accession>A0A317XT11</accession>
<dbReference type="Proteomes" id="UP000246740">
    <property type="component" value="Unassembled WGS sequence"/>
</dbReference>
<evidence type="ECO:0000313" key="1">
    <source>
        <dbReference type="EMBL" id="PWZ01242.1"/>
    </source>
</evidence>
<sequence>MPDHRASSLPEALRSSIFAVYIGRRFGEHSEKKSRTEVLGWTPDASASVSVFGHRIRSETAKCCKTRPGESSQPHQCASSCLRCLCKPAEGRADRGEKAPELKRSSKELKEPALAELVGGAEAFQKLGSGELETEAATVCSSPRLHPVVLPVSATSLRTTCIQMADRSCSAELQGNGELKKSVQLYDIESTTKYPVRNSAGRSPT</sequence>
<reference evidence="1 2" key="1">
    <citation type="journal article" date="2018" name="Mol. Biol. Evol.">
        <title>Broad Genomic Sampling Reveals a Smut Pathogenic Ancestry of the Fungal Clade Ustilaginomycotina.</title>
        <authorList>
            <person name="Kijpornyongpan T."/>
            <person name="Mondo S.J."/>
            <person name="Barry K."/>
            <person name="Sandor L."/>
            <person name="Lee J."/>
            <person name="Lipzen A."/>
            <person name="Pangilinan J."/>
            <person name="LaButti K."/>
            <person name="Hainaut M."/>
            <person name="Henrissat B."/>
            <person name="Grigoriev I.V."/>
            <person name="Spatafora J.W."/>
            <person name="Aime M.C."/>
        </authorList>
    </citation>
    <scope>NUCLEOTIDE SEQUENCE [LARGE SCALE GENOMIC DNA]</scope>
    <source>
        <strain evidence="1 2">MCA 3645</strain>
    </source>
</reference>
<dbReference type="InParanoid" id="A0A317XT11"/>
<name>A0A317XT11_9BASI</name>
<organism evidence="1 2">
    <name type="scientific">Testicularia cyperi</name>
    <dbReference type="NCBI Taxonomy" id="1882483"/>
    <lineage>
        <taxon>Eukaryota</taxon>
        <taxon>Fungi</taxon>
        <taxon>Dikarya</taxon>
        <taxon>Basidiomycota</taxon>
        <taxon>Ustilaginomycotina</taxon>
        <taxon>Ustilaginomycetes</taxon>
        <taxon>Ustilaginales</taxon>
        <taxon>Anthracoideaceae</taxon>
        <taxon>Testicularia</taxon>
    </lineage>
</organism>